<evidence type="ECO:0000313" key="3">
    <source>
        <dbReference type="RefSeq" id="XP_006815741.1"/>
    </source>
</evidence>
<keyword evidence="2" id="KW-1185">Reference proteome</keyword>
<dbReference type="PRINTS" id="PR01210">
    <property type="entry name" value="GGTRANSPTASE"/>
</dbReference>
<comment type="similarity">
    <text evidence="1">Belongs to the gamma-glutamyltransferase family.</text>
</comment>
<organism evidence="2 3">
    <name type="scientific">Saccoglossus kowalevskii</name>
    <name type="common">Acorn worm</name>
    <dbReference type="NCBI Taxonomy" id="10224"/>
    <lineage>
        <taxon>Eukaryota</taxon>
        <taxon>Metazoa</taxon>
        <taxon>Hemichordata</taxon>
        <taxon>Enteropneusta</taxon>
        <taxon>Harrimaniidae</taxon>
        <taxon>Saccoglossus</taxon>
    </lineage>
</organism>
<dbReference type="GeneID" id="102809034"/>
<dbReference type="InterPro" id="IPR043138">
    <property type="entry name" value="GGT_lsub"/>
</dbReference>
<dbReference type="PANTHER" id="PTHR11686">
    <property type="entry name" value="GAMMA GLUTAMYL TRANSPEPTIDASE"/>
    <property type="match status" value="1"/>
</dbReference>
<dbReference type="InterPro" id="IPR029055">
    <property type="entry name" value="Ntn_hydrolases_N"/>
</dbReference>
<dbReference type="InterPro" id="IPR000101">
    <property type="entry name" value="GGT_peptidase"/>
</dbReference>
<dbReference type="Proteomes" id="UP000694865">
    <property type="component" value="Unplaced"/>
</dbReference>
<dbReference type="Gene3D" id="1.10.246.130">
    <property type="match status" value="1"/>
</dbReference>
<dbReference type="Pfam" id="PF01019">
    <property type="entry name" value="G_glu_transpept"/>
    <property type="match status" value="1"/>
</dbReference>
<dbReference type="InterPro" id="IPR055262">
    <property type="entry name" value="GGT_CS"/>
</dbReference>
<protein>
    <submittedName>
        <fullName evidence="3">Gamma-glutamyltranspeptidase 1-like</fullName>
    </submittedName>
</protein>
<dbReference type="RefSeq" id="XP_006815741.1">
    <property type="nucleotide sequence ID" value="XM_006815678.1"/>
</dbReference>
<name>A0ABM0M6V0_SACKO</name>
<accession>A0ABM0M6V0</accession>
<evidence type="ECO:0000256" key="1">
    <source>
        <dbReference type="ARBA" id="ARBA00009381"/>
    </source>
</evidence>
<evidence type="ECO:0000313" key="2">
    <source>
        <dbReference type="Proteomes" id="UP000694865"/>
    </source>
</evidence>
<dbReference type="SUPFAM" id="SSF56235">
    <property type="entry name" value="N-terminal nucleophile aminohydrolases (Ntn hydrolases)"/>
    <property type="match status" value="1"/>
</dbReference>
<dbReference type="PROSITE" id="PS00462">
    <property type="entry name" value="G_GLU_TRANSPEPTIDASE"/>
    <property type="match status" value="1"/>
</dbReference>
<sequence length="266" mass="29356">MAMDNVTTYHRITEAFKHAFAHRTGLGDEDYEDTVSDLVDLMMSKEYAAEIRERIHDNTTHDIDYYYSSFSLVEDHGTAHLSVVDQRGNSVSVTSTINTYFGSKVVGSRTGIIFNNEMDDFSSPNTTNFFEVPPSPVNFIEPGKRPLSSMDPAIVVNGQGNVSLSIGGSGGTLITTAVSLSTMNLFWFGLNLGDAILQPRIHHQLSPNELDHEEEFSDVILAGLREKNHVTSSYDRRDSVVQAIHLVDDQLHACSDDRKGGLPAGF</sequence>
<dbReference type="InterPro" id="IPR043137">
    <property type="entry name" value="GGT_ssub_C"/>
</dbReference>
<gene>
    <name evidence="3" type="primary">LOC102809034</name>
</gene>
<proteinExistence type="inferred from homology"/>
<dbReference type="PANTHER" id="PTHR11686:SF9">
    <property type="entry name" value="RE13973P"/>
    <property type="match status" value="1"/>
</dbReference>
<reference evidence="3" key="1">
    <citation type="submission" date="2025-08" db="UniProtKB">
        <authorList>
            <consortium name="RefSeq"/>
        </authorList>
    </citation>
    <scope>IDENTIFICATION</scope>
    <source>
        <tissue evidence="3">Testes</tissue>
    </source>
</reference>
<dbReference type="Gene3D" id="3.60.20.40">
    <property type="match status" value="1"/>
</dbReference>